<sequence>MQNHCSNYISIRCSPQGTVGSFTASNVHIGNQSAIYCTLHTTFLIFFSLFHSKETYSICLKSDFCNVAFTREAVCPHYSGVQIME</sequence>
<organism evidence="1 2">
    <name type="scientific">Xenopus laevis</name>
    <name type="common">African clawed frog</name>
    <dbReference type="NCBI Taxonomy" id="8355"/>
    <lineage>
        <taxon>Eukaryota</taxon>
        <taxon>Metazoa</taxon>
        <taxon>Chordata</taxon>
        <taxon>Craniata</taxon>
        <taxon>Vertebrata</taxon>
        <taxon>Euteleostomi</taxon>
        <taxon>Amphibia</taxon>
        <taxon>Batrachia</taxon>
        <taxon>Anura</taxon>
        <taxon>Pipoidea</taxon>
        <taxon>Pipidae</taxon>
        <taxon>Xenopodinae</taxon>
        <taxon>Xenopus</taxon>
        <taxon>Xenopus</taxon>
    </lineage>
</organism>
<dbReference type="AlphaFoldDB" id="A0A974I2U0"/>
<evidence type="ECO:0000313" key="2">
    <source>
        <dbReference type="Proteomes" id="UP000694892"/>
    </source>
</evidence>
<evidence type="ECO:0000313" key="1">
    <source>
        <dbReference type="EMBL" id="OCT99335.1"/>
    </source>
</evidence>
<name>A0A974I2U0_XENLA</name>
<accession>A0A974I2U0</accession>
<proteinExistence type="predicted"/>
<dbReference type="Proteomes" id="UP000694892">
    <property type="component" value="Chromosome 1L"/>
</dbReference>
<gene>
    <name evidence="1" type="ORF">XELAEV_18005112mg</name>
</gene>
<protein>
    <submittedName>
        <fullName evidence="1">Uncharacterized protein</fullName>
    </submittedName>
</protein>
<dbReference type="EMBL" id="CM004466">
    <property type="protein sequence ID" value="OCT99335.1"/>
    <property type="molecule type" value="Genomic_DNA"/>
</dbReference>
<reference evidence="2" key="1">
    <citation type="journal article" date="2016" name="Nature">
        <title>Genome evolution in the allotetraploid frog Xenopus laevis.</title>
        <authorList>
            <person name="Session A.M."/>
            <person name="Uno Y."/>
            <person name="Kwon T."/>
            <person name="Chapman J.A."/>
            <person name="Toyoda A."/>
            <person name="Takahashi S."/>
            <person name="Fukui A."/>
            <person name="Hikosaka A."/>
            <person name="Suzuki A."/>
            <person name="Kondo M."/>
            <person name="van Heeringen S.J."/>
            <person name="Quigley I."/>
            <person name="Heinz S."/>
            <person name="Ogino H."/>
            <person name="Ochi H."/>
            <person name="Hellsten U."/>
            <person name="Lyons J.B."/>
            <person name="Simakov O."/>
            <person name="Putnam N."/>
            <person name="Stites J."/>
            <person name="Kuroki Y."/>
            <person name="Tanaka T."/>
            <person name="Michiue T."/>
            <person name="Watanabe M."/>
            <person name="Bogdanovic O."/>
            <person name="Lister R."/>
            <person name="Georgiou G."/>
            <person name="Paranjpe S.S."/>
            <person name="van Kruijsbergen I."/>
            <person name="Shu S."/>
            <person name="Carlson J."/>
            <person name="Kinoshita T."/>
            <person name="Ohta Y."/>
            <person name="Mawaribuchi S."/>
            <person name="Jenkins J."/>
            <person name="Grimwood J."/>
            <person name="Schmutz J."/>
            <person name="Mitros T."/>
            <person name="Mozaffari S.V."/>
            <person name="Suzuki Y."/>
            <person name="Haramoto Y."/>
            <person name="Yamamoto T.S."/>
            <person name="Takagi C."/>
            <person name="Heald R."/>
            <person name="Miller K."/>
            <person name="Haudenschild C."/>
            <person name="Kitzman J."/>
            <person name="Nakayama T."/>
            <person name="Izutsu Y."/>
            <person name="Robert J."/>
            <person name="Fortriede J."/>
            <person name="Burns K."/>
            <person name="Lotay V."/>
            <person name="Karimi K."/>
            <person name="Yasuoka Y."/>
            <person name="Dichmann D.S."/>
            <person name="Flajnik M.F."/>
            <person name="Houston D.W."/>
            <person name="Shendure J."/>
            <person name="DuPasquier L."/>
            <person name="Vize P.D."/>
            <person name="Zorn A.M."/>
            <person name="Ito M."/>
            <person name="Marcotte E.M."/>
            <person name="Wallingford J.B."/>
            <person name="Ito Y."/>
            <person name="Asashima M."/>
            <person name="Ueno N."/>
            <person name="Matsuda Y."/>
            <person name="Veenstra G.J."/>
            <person name="Fujiyama A."/>
            <person name="Harland R.M."/>
            <person name="Taira M."/>
            <person name="Rokhsar D.S."/>
        </authorList>
    </citation>
    <scope>NUCLEOTIDE SEQUENCE [LARGE SCALE GENOMIC DNA]</scope>
    <source>
        <strain evidence="2">J</strain>
    </source>
</reference>